<dbReference type="Pfam" id="PF04257">
    <property type="entry name" value="Exonuc_V_gamma"/>
    <property type="match status" value="1"/>
</dbReference>
<dbReference type="SUPFAM" id="SSF52980">
    <property type="entry name" value="Restriction endonuclease-like"/>
    <property type="match status" value="1"/>
</dbReference>
<reference evidence="12 13" key="1">
    <citation type="submission" date="2016-01" db="EMBL/GenBank/DDBJ databases">
        <title>Janibacter melonis strain CD11_4 genome sequencing and assembly.</title>
        <authorList>
            <person name="Nair G.R."/>
            <person name="Kaur G."/>
            <person name="Chander A.M."/>
            <person name="Mayilraj S."/>
        </authorList>
    </citation>
    <scope>NUCLEOTIDE SEQUENCE [LARGE SCALE GENOMIC DNA]</scope>
    <source>
        <strain evidence="12 13">CD11-4</strain>
    </source>
</reference>
<dbReference type="HAMAP" id="MF_01486">
    <property type="entry name" value="RecC"/>
    <property type="match status" value="1"/>
</dbReference>
<evidence type="ECO:0000259" key="11">
    <source>
        <dbReference type="Pfam" id="PF17946"/>
    </source>
</evidence>
<comment type="function">
    <text evidence="10">A helicase/nuclease that prepares dsDNA breaks (DSB) for recombinational DNA repair. Binds to DSBs and unwinds DNA via a highly rapid and processive ATP-dependent bidirectional helicase activity. Unwinds dsDNA until it encounters a Chi (crossover hotspot instigator) sequence from the 3' direction. Cuts ssDNA a few nucleotides 3' to the Chi site. The properties and activities of the enzyme are changed at Chi. The Chi-altered holoenzyme produces a long 3'-ssDNA overhang and facilitates RecA-binding to the ssDNA for homologous DNA recombination and repair. Holoenzyme degrades any linearized DNA that is unable to undergo homologous recombination. In the holoenzyme this subunit recognizes the wild-type Chi sequence, and when added to isolated RecB increases its ATP-dependent helicase processivity.</text>
</comment>
<evidence type="ECO:0000256" key="8">
    <source>
        <dbReference type="ARBA" id="ARBA00023125"/>
    </source>
</evidence>
<dbReference type="InterPro" id="IPR041500">
    <property type="entry name" value="RecC_C"/>
</dbReference>
<evidence type="ECO:0000256" key="1">
    <source>
        <dbReference type="ARBA" id="ARBA00022722"/>
    </source>
</evidence>
<keyword evidence="1 10" id="KW-0540">Nuclease</keyword>
<evidence type="ECO:0000256" key="4">
    <source>
        <dbReference type="ARBA" id="ARBA00022801"/>
    </source>
</evidence>
<keyword evidence="2 10" id="KW-0547">Nucleotide-binding</keyword>
<dbReference type="GO" id="GO:0000724">
    <property type="term" value="P:double-strand break repair via homologous recombination"/>
    <property type="evidence" value="ECO:0007669"/>
    <property type="project" value="UniProtKB-UniRule"/>
</dbReference>
<evidence type="ECO:0000256" key="3">
    <source>
        <dbReference type="ARBA" id="ARBA00022763"/>
    </source>
</evidence>
<comment type="similarity">
    <text evidence="10">Belongs to the RecC family.</text>
</comment>
<dbReference type="Gene3D" id="3.40.50.300">
    <property type="entry name" value="P-loop containing nucleotide triphosphate hydrolases"/>
    <property type="match status" value="2"/>
</dbReference>
<comment type="subunit">
    <text evidence="10">Heterotrimer of RecB, RecC and RecD. All subunits contribute to DNA-binding.</text>
</comment>
<protein>
    <recommendedName>
        <fullName evidence="10">RecBCD enzyme subunit RecC</fullName>
    </recommendedName>
    <alternativeName>
        <fullName evidence="10">Exonuclease V subunit RecC</fullName>
        <shortName evidence="10">ExoV subunit RecC</shortName>
    </alternativeName>
    <alternativeName>
        <fullName evidence="10">Helicase/nuclease RecBCD subunit RecC</fullName>
    </alternativeName>
</protein>
<dbReference type="Proteomes" id="UP000076976">
    <property type="component" value="Unassembled WGS sequence"/>
</dbReference>
<dbReference type="GO" id="GO:0008854">
    <property type="term" value="F:exodeoxyribonuclease V activity"/>
    <property type="evidence" value="ECO:0007669"/>
    <property type="project" value="InterPro"/>
</dbReference>
<dbReference type="InterPro" id="IPR011335">
    <property type="entry name" value="Restrct_endonuc-II-like"/>
</dbReference>
<keyword evidence="7 10" id="KW-0067">ATP-binding</keyword>
<keyword evidence="6 10" id="KW-0269">Exonuclease</keyword>
<dbReference type="EMBL" id="LQZG01000001">
    <property type="protein sequence ID" value="OAB88501.1"/>
    <property type="molecule type" value="Genomic_DNA"/>
</dbReference>
<dbReference type="GO" id="GO:0003677">
    <property type="term" value="F:DNA binding"/>
    <property type="evidence" value="ECO:0007669"/>
    <property type="project" value="UniProtKB-UniRule"/>
</dbReference>
<evidence type="ECO:0000313" key="12">
    <source>
        <dbReference type="EMBL" id="OAB88501.1"/>
    </source>
</evidence>
<dbReference type="SUPFAM" id="SSF52540">
    <property type="entry name" value="P-loop containing nucleoside triphosphate hydrolases"/>
    <property type="match status" value="2"/>
</dbReference>
<name>A0A176QFR2_9MICO</name>
<keyword evidence="4 10" id="KW-0378">Hydrolase</keyword>
<dbReference type="InterPro" id="IPR027417">
    <property type="entry name" value="P-loop_NTPase"/>
</dbReference>
<dbReference type="GO" id="GO:0003678">
    <property type="term" value="F:DNA helicase activity"/>
    <property type="evidence" value="ECO:0007669"/>
    <property type="project" value="UniProtKB-UniRule"/>
</dbReference>
<proteinExistence type="inferred from homology"/>
<dbReference type="PIRSF" id="PIRSF000980">
    <property type="entry name" value="RecC"/>
    <property type="match status" value="1"/>
</dbReference>
<keyword evidence="13" id="KW-1185">Reference proteome</keyword>
<keyword evidence="8 10" id="KW-0238">DNA-binding</keyword>
<comment type="miscellaneous">
    <text evidence="10">In the RecBCD complex, RecB has a slow 3'-5' helicase, an exonuclease activity and loads RecA onto ssDNA, RecD has a fast 5'-3' helicase activity, while RecC stimulates the ATPase and processivity of the RecB helicase and contributes to recognition of the Chi site.</text>
</comment>
<evidence type="ECO:0000256" key="5">
    <source>
        <dbReference type="ARBA" id="ARBA00022806"/>
    </source>
</evidence>
<keyword evidence="9 10" id="KW-0234">DNA repair</keyword>
<keyword evidence="3 10" id="KW-0227">DNA damage</keyword>
<gene>
    <name evidence="10" type="primary">recC</name>
    <name evidence="12" type="ORF">AWH69_01450</name>
</gene>
<evidence type="ECO:0000256" key="6">
    <source>
        <dbReference type="ARBA" id="ARBA00022839"/>
    </source>
</evidence>
<comment type="caution">
    <text evidence="12">The sequence shown here is derived from an EMBL/GenBank/DDBJ whole genome shotgun (WGS) entry which is preliminary data.</text>
</comment>
<dbReference type="AlphaFoldDB" id="A0A176QFR2"/>
<evidence type="ECO:0000256" key="7">
    <source>
        <dbReference type="ARBA" id="ARBA00022840"/>
    </source>
</evidence>
<dbReference type="GO" id="GO:0005524">
    <property type="term" value="F:ATP binding"/>
    <property type="evidence" value="ECO:0007669"/>
    <property type="project" value="UniProtKB-UniRule"/>
</dbReference>
<dbReference type="Gene3D" id="1.10.10.160">
    <property type="match status" value="1"/>
</dbReference>
<feature type="domain" description="RecC C-terminal" evidence="11">
    <location>
        <begin position="828"/>
        <end position="1055"/>
    </location>
</feature>
<evidence type="ECO:0000256" key="2">
    <source>
        <dbReference type="ARBA" id="ARBA00022741"/>
    </source>
</evidence>
<dbReference type="RefSeq" id="WP_068270418.1">
    <property type="nucleotide sequence ID" value="NZ_LQZG01000001.1"/>
</dbReference>
<dbReference type="Gene3D" id="3.40.50.10930">
    <property type="match status" value="1"/>
</dbReference>
<organism evidence="12 13">
    <name type="scientific">Janibacter melonis</name>
    <dbReference type="NCBI Taxonomy" id="262209"/>
    <lineage>
        <taxon>Bacteria</taxon>
        <taxon>Bacillati</taxon>
        <taxon>Actinomycetota</taxon>
        <taxon>Actinomycetes</taxon>
        <taxon>Micrococcales</taxon>
        <taxon>Intrasporangiaceae</taxon>
        <taxon>Janibacter</taxon>
    </lineage>
</organism>
<dbReference type="PANTHER" id="PTHR30591">
    <property type="entry name" value="RECBCD ENZYME SUBUNIT RECC"/>
    <property type="match status" value="1"/>
</dbReference>
<dbReference type="STRING" id="262209.AWH69_01450"/>
<evidence type="ECO:0000256" key="9">
    <source>
        <dbReference type="ARBA" id="ARBA00023204"/>
    </source>
</evidence>
<dbReference type="InterPro" id="IPR013986">
    <property type="entry name" value="DExx_box_DNA_helicase_dom_sf"/>
</dbReference>
<sequence>MTLHLHRAVRTAELADDLGALLADPLPDPFAEEVVVVPEHGVERWLAQRLSHRLGAGEAGSDGVCAGVRFVRPASLVTLLTGRELDDPWLPAHLVWPLLASIDAALDEPWAAALARHLGHDQDEDDVRRGRRYGLALRLARLLHRYGVQRPAVLTAWRERRDEDGAGQPLPADLRWQPELYRRLLDVVTEPPPDVRHAQTLQRLRDDPGSLDLPDRLSLFGHTRLAVTEVELLRALAAHREVHMWLPQPSPTAWSATAAALAGAGVVPRAHDDPELLPAHPLLASLGRDSRELVRVLRPGVGDVDHGGGAGPAPTGTVLRWLQSDIAADHVPSAPERAARVPAPDDRSLSIHACHGPTRQVEVLREVLVGLLEDDPSLEPRDVLVMCPDVEVYAPLVGAAFGLGDHGTEAEGVDAHPAHGMRVSLADRSLAATNPLLEVAERLVALVGGRASASEVLDIISSTPVRARFRLDDEDLETLTSWVGATGVRWGFDAAGRSPFALSAERQNTWDFGLDRLLAGVAVSADGPLSIGGHTLPYDDVGSGSIELAGILAEVVDRLRAATEALGAARSASQWTDALREAVLDLTDVPTTDAWQVGELERVLAEASRHAPEDLPLRIADVRVLLADALAGRPGRASFRTGGITVCTMVPMRSVPHRVICLVGLDDDTFPRQQAVDGDDVLARTPMTGERDARSEDRQLLLDAVMAAQERLVITYTGADERSGERRPPAVPLGELIDAAADTVAPVERDAGAEHDPEGAAVAASSAVGEVRHPLQPFDPRNFEPGALTATGSFSFDQAALGGARAMLGPRPEPPPLLDGPLPAEALSEISLAQLVSFVHSPARTFVHDRLGVATSWEVDEVSDRIPVDLDNLERWSIGDRGVRERLAGRTAEEVWTAELLRGELPPSGLARHALGAICQRAEGLVASVEQLRGTEPGRTVHVDISLPGGRRVTGAVDSVHGDRLVAAGYSGIGAKQLLGAWVHLLALTAGHPDGGWQASLLGTRPRGTDTREIGRLEPQLALARLGDLVELYLLGRTAPLPLPPKTGYVYAQAVHHDPRRARAARQAAKGEWEPGDRGFSAERDDRWWRVAFGAGSSIDDLLVPAAGPGTDLAALASRLWDPLLDNLGGGR</sequence>
<dbReference type="NCBIfam" id="TIGR01450">
    <property type="entry name" value="recC"/>
    <property type="match status" value="1"/>
</dbReference>
<dbReference type="PANTHER" id="PTHR30591:SF1">
    <property type="entry name" value="RECBCD ENZYME SUBUNIT RECC"/>
    <property type="match status" value="1"/>
</dbReference>
<keyword evidence="5 10" id="KW-0347">Helicase</keyword>
<accession>A0A176QFR2</accession>
<dbReference type="InterPro" id="IPR006697">
    <property type="entry name" value="RecC"/>
</dbReference>
<dbReference type="GO" id="GO:0009338">
    <property type="term" value="C:exodeoxyribonuclease V complex"/>
    <property type="evidence" value="ECO:0007669"/>
    <property type="project" value="InterPro"/>
</dbReference>
<dbReference type="Pfam" id="PF17946">
    <property type="entry name" value="RecC_C"/>
    <property type="match status" value="1"/>
</dbReference>
<evidence type="ECO:0000313" key="13">
    <source>
        <dbReference type="Proteomes" id="UP000076976"/>
    </source>
</evidence>
<evidence type="ECO:0000256" key="10">
    <source>
        <dbReference type="HAMAP-Rule" id="MF_01486"/>
    </source>
</evidence>